<keyword evidence="9 14" id="KW-0472">Membrane</keyword>
<comment type="similarity">
    <text evidence="11 14">Belongs to the fluoride channel Fluc/FEX (TC 1.A.43) family.</text>
</comment>
<keyword evidence="2 14" id="KW-0813">Transport</keyword>
<dbReference type="NCBIfam" id="TIGR00494">
    <property type="entry name" value="crcB"/>
    <property type="match status" value="1"/>
</dbReference>
<accession>A0ABT9IVC2</accession>
<dbReference type="PANTHER" id="PTHR28259">
    <property type="entry name" value="FLUORIDE EXPORT PROTEIN 1-RELATED"/>
    <property type="match status" value="1"/>
</dbReference>
<evidence type="ECO:0000256" key="11">
    <source>
        <dbReference type="ARBA" id="ARBA00035120"/>
    </source>
</evidence>
<feature type="binding site" evidence="14">
    <location>
        <position position="73"/>
    </location>
    <ligand>
        <name>Na(+)</name>
        <dbReference type="ChEBI" id="CHEBI:29101"/>
        <note>structural</note>
    </ligand>
</feature>
<evidence type="ECO:0000313" key="16">
    <source>
        <dbReference type="Proteomes" id="UP001231941"/>
    </source>
</evidence>
<dbReference type="HAMAP" id="MF_00454">
    <property type="entry name" value="FluC"/>
    <property type="match status" value="1"/>
</dbReference>
<keyword evidence="5 14" id="KW-0479">Metal-binding</keyword>
<comment type="function">
    <text evidence="13 14">Fluoride-specific ion channel. Important for reducing fluoride concentration in the cell, thus reducing its toxicity.</text>
</comment>
<keyword evidence="4 14" id="KW-0812">Transmembrane</keyword>
<feature type="transmembrane region" description="Helical" evidence="14">
    <location>
        <begin position="63"/>
        <end position="85"/>
    </location>
</feature>
<keyword evidence="3 14" id="KW-1003">Cell membrane</keyword>
<feature type="transmembrane region" description="Helical" evidence="14">
    <location>
        <begin position="6"/>
        <end position="23"/>
    </location>
</feature>
<evidence type="ECO:0000256" key="9">
    <source>
        <dbReference type="ARBA" id="ARBA00023136"/>
    </source>
</evidence>
<feature type="binding site" evidence="14">
    <location>
        <position position="76"/>
    </location>
    <ligand>
        <name>Na(+)</name>
        <dbReference type="ChEBI" id="CHEBI:29101"/>
        <note>structural</note>
    </ligand>
</feature>
<name>A0ABT9IVC2_9BACL</name>
<comment type="activity regulation">
    <text evidence="14">Na(+) is not transported, but it plays an essential structural role and its presence is essential for fluoride channel function.</text>
</comment>
<comment type="subcellular location">
    <subcellularLocation>
        <location evidence="1 14">Cell membrane</location>
        <topology evidence="1 14">Multi-pass membrane protein</topology>
    </subcellularLocation>
</comment>
<keyword evidence="8 14" id="KW-0406">Ion transport</keyword>
<proteinExistence type="inferred from homology"/>
<evidence type="ECO:0000256" key="2">
    <source>
        <dbReference type="ARBA" id="ARBA00022448"/>
    </source>
</evidence>
<evidence type="ECO:0000256" key="6">
    <source>
        <dbReference type="ARBA" id="ARBA00022989"/>
    </source>
</evidence>
<protein>
    <recommendedName>
        <fullName evidence="14">Fluoride-specific ion channel FluC</fullName>
    </recommendedName>
</protein>
<comment type="catalytic activity">
    <reaction evidence="12">
        <text>fluoride(in) = fluoride(out)</text>
        <dbReference type="Rhea" id="RHEA:76159"/>
        <dbReference type="ChEBI" id="CHEBI:17051"/>
    </reaction>
    <physiologicalReaction direction="left-to-right" evidence="12">
        <dbReference type="Rhea" id="RHEA:76160"/>
    </physiologicalReaction>
</comment>
<gene>
    <name evidence="14 15" type="primary">crcB</name>
    <name evidence="14" type="synonym">fluC</name>
    <name evidence="15" type="ORF">Q5Y73_04290</name>
</gene>
<dbReference type="InterPro" id="IPR003691">
    <property type="entry name" value="FluC"/>
</dbReference>
<evidence type="ECO:0000256" key="8">
    <source>
        <dbReference type="ARBA" id="ARBA00023065"/>
    </source>
</evidence>
<sequence length="121" mass="13409">MNVIQLFLVGIGGFLGAVSRYYVSSVMTSRFSTEFPYGTLTVNLIGSFLLGLLFGIHSGFDELMLFFATGFLGAFTTFSTFKVESVKLFVEQKWKPLILYIGLSYVLGILLAYIGFIIGMK</sequence>
<evidence type="ECO:0000256" key="7">
    <source>
        <dbReference type="ARBA" id="ARBA00023053"/>
    </source>
</evidence>
<dbReference type="RefSeq" id="WP_305990591.1">
    <property type="nucleotide sequence ID" value="NZ_JAVAMP010000001.1"/>
</dbReference>
<evidence type="ECO:0000313" key="15">
    <source>
        <dbReference type="EMBL" id="MDP5273311.1"/>
    </source>
</evidence>
<evidence type="ECO:0000256" key="4">
    <source>
        <dbReference type="ARBA" id="ARBA00022692"/>
    </source>
</evidence>
<dbReference type="EMBL" id="JAVAMP010000001">
    <property type="protein sequence ID" value="MDP5273311.1"/>
    <property type="molecule type" value="Genomic_DNA"/>
</dbReference>
<dbReference type="Proteomes" id="UP001231941">
    <property type="component" value="Unassembled WGS sequence"/>
</dbReference>
<feature type="transmembrane region" description="Helical" evidence="14">
    <location>
        <begin position="97"/>
        <end position="118"/>
    </location>
</feature>
<evidence type="ECO:0000256" key="1">
    <source>
        <dbReference type="ARBA" id="ARBA00004651"/>
    </source>
</evidence>
<organism evidence="15 16">
    <name type="scientific">Chengkuizengella axinellae</name>
    <dbReference type="NCBI Taxonomy" id="3064388"/>
    <lineage>
        <taxon>Bacteria</taxon>
        <taxon>Bacillati</taxon>
        <taxon>Bacillota</taxon>
        <taxon>Bacilli</taxon>
        <taxon>Bacillales</taxon>
        <taxon>Paenibacillaceae</taxon>
        <taxon>Chengkuizengella</taxon>
    </lineage>
</organism>
<feature type="transmembrane region" description="Helical" evidence="14">
    <location>
        <begin position="35"/>
        <end position="57"/>
    </location>
</feature>
<comment type="caution">
    <text evidence="15">The sequence shown here is derived from an EMBL/GenBank/DDBJ whole genome shotgun (WGS) entry which is preliminary data.</text>
</comment>
<evidence type="ECO:0000256" key="10">
    <source>
        <dbReference type="ARBA" id="ARBA00023303"/>
    </source>
</evidence>
<evidence type="ECO:0000256" key="12">
    <source>
        <dbReference type="ARBA" id="ARBA00035585"/>
    </source>
</evidence>
<evidence type="ECO:0000256" key="13">
    <source>
        <dbReference type="ARBA" id="ARBA00049940"/>
    </source>
</evidence>
<keyword evidence="10 14" id="KW-0407">Ion channel</keyword>
<keyword evidence="16" id="KW-1185">Reference proteome</keyword>
<reference evidence="15 16" key="1">
    <citation type="submission" date="2023-08" db="EMBL/GenBank/DDBJ databases">
        <authorList>
            <person name="Park J.-S."/>
        </authorList>
    </citation>
    <scope>NUCLEOTIDE SEQUENCE [LARGE SCALE GENOMIC DNA]</scope>
    <source>
        <strain evidence="15 16">2205SS18-9</strain>
    </source>
</reference>
<evidence type="ECO:0000256" key="14">
    <source>
        <dbReference type="HAMAP-Rule" id="MF_00454"/>
    </source>
</evidence>
<evidence type="ECO:0000256" key="3">
    <source>
        <dbReference type="ARBA" id="ARBA00022475"/>
    </source>
</evidence>
<dbReference type="PANTHER" id="PTHR28259:SF16">
    <property type="entry name" value="FLUORIDE-SPECIFIC ION CHANNEL FLUC 2"/>
    <property type="match status" value="1"/>
</dbReference>
<dbReference type="Pfam" id="PF02537">
    <property type="entry name" value="CRCB"/>
    <property type="match status" value="1"/>
</dbReference>
<keyword evidence="7 14" id="KW-0915">Sodium</keyword>
<evidence type="ECO:0000256" key="5">
    <source>
        <dbReference type="ARBA" id="ARBA00022723"/>
    </source>
</evidence>
<keyword evidence="6 14" id="KW-1133">Transmembrane helix</keyword>